<sequence length="72" mass="8262">MNSIVADLHLHSKYSRAVSPKMTLPSIADYAKIKGINLLSTGDFTHPLWFEHLRSQLIEKKLVYIKLKIEVL</sequence>
<reference evidence="1 2" key="1">
    <citation type="submission" date="2017-09" db="EMBL/GenBank/DDBJ databases">
        <title>Depth-based differentiation of microbial function through sediment-hosted aquifers and enrichment of novel symbionts in the deep terrestrial subsurface.</title>
        <authorList>
            <person name="Probst A.J."/>
            <person name="Ladd B."/>
            <person name="Jarett J.K."/>
            <person name="Geller-Mcgrath D.E."/>
            <person name="Sieber C.M."/>
            <person name="Emerson J.B."/>
            <person name="Anantharaman K."/>
            <person name="Thomas B.C."/>
            <person name="Malmstrom R."/>
            <person name="Stieglmeier M."/>
            <person name="Klingl A."/>
            <person name="Woyke T."/>
            <person name="Ryan C.M."/>
            <person name="Banfield J.F."/>
        </authorList>
    </citation>
    <scope>NUCLEOTIDE SEQUENCE [LARGE SCALE GENOMIC DNA]</scope>
    <source>
        <strain evidence="1">CG23_combo_of_CG06-09_8_20_14_all_34_8</strain>
    </source>
</reference>
<protein>
    <recommendedName>
        <fullName evidence="3">DNA helicase UvrD</fullName>
    </recommendedName>
</protein>
<evidence type="ECO:0008006" key="3">
    <source>
        <dbReference type="Google" id="ProtNLM"/>
    </source>
</evidence>
<dbReference type="PANTHER" id="PTHR40084:SF1">
    <property type="entry name" value="PHOSPHOTRANSFERASE"/>
    <property type="match status" value="1"/>
</dbReference>
<dbReference type="EMBL" id="PCSR01000061">
    <property type="protein sequence ID" value="PIP53141.1"/>
    <property type="molecule type" value="Genomic_DNA"/>
</dbReference>
<evidence type="ECO:0000313" key="1">
    <source>
        <dbReference type="EMBL" id="PIP53141.1"/>
    </source>
</evidence>
<dbReference type="InterPro" id="IPR016195">
    <property type="entry name" value="Pol/histidinol_Pase-like"/>
</dbReference>
<dbReference type="PANTHER" id="PTHR40084">
    <property type="entry name" value="PHOSPHOHYDROLASE, PHP FAMILY"/>
    <property type="match status" value="1"/>
</dbReference>
<comment type="caution">
    <text evidence="1">The sequence shown here is derived from an EMBL/GenBank/DDBJ whole genome shotgun (WGS) entry which is preliminary data.</text>
</comment>
<dbReference type="SUPFAM" id="SSF89550">
    <property type="entry name" value="PHP domain-like"/>
    <property type="match status" value="1"/>
</dbReference>
<proteinExistence type="predicted"/>
<name>A0A2H0B697_9BACT</name>
<dbReference type="Proteomes" id="UP000229459">
    <property type="component" value="Unassembled WGS sequence"/>
</dbReference>
<gene>
    <name evidence="1" type="ORF">COX08_02615</name>
</gene>
<accession>A0A2H0B697</accession>
<dbReference type="AlphaFoldDB" id="A0A2H0B697"/>
<organism evidence="1 2">
    <name type="scientific">Candidatus Beckwithbacteria bacterium CG23_combo_of_CG06-09_8_20_14_all_34_8</name>
    <dbReference type="NCBI Taxonomy" id="1974497"/>
    <lineage>
        <taxon>Bacteria</taxon>
        <taxon>Candidatus Beckwithiibacteriota</taxon>
    </lineage>
</organism>
<evidence type="ECO:0000313" key="2">
    <source>
        <dbReference type="Proteomes" id="UP000229459"/>
    </source>
</evidence>